<reference evidence="2" key="1">
    <citation type="submission" date="2022-08" db="EMBL/GenBank/DDBJ databases">
        <title>Genome Sequence of the sulphate-reducing bacterium, Pseudodesulfovibrio portus JCM14722.</title>
        <authorList>
            <person name="Kondo R."/>
            <person name="Kataoka T."/>
        </authorList>
    </citation>
    <scope>NUCLEOTIDE SEQUENCE</scope>
    <source>
        <strain evidence="2">JCM 14722</strain>
    </source>
</reference>
<evidence type="ECO:0000259" key="1">
    <source>
        <dbReference type="Pfam" id="PF00117"/>
    </source>
</evidence>
<dbReference type="InterPro" id="IPR017926">
    <property type="entry name" value="GATASE"/>
</dbReference>
<feature type="domain" description="Glutamine amidotransferase" evidence="1">
    <location>
        <begin position="80"/>
        <end position="190"/>
    </location>
</feature>
<dbReference type="InterPro" id="IPR044992">
    <property type="entry name" value="ChyE-like"/>
</dbReference>
<dbReference type="NCBIfam" id="NF006562">
    <property type="entry name" value="PRK09065.1"/>
    <property type="match status" value="1"/>
</dbReference>
<evidence type="ECO:0000313" key="3">
    <source>
        <dbReference type="Proteomes" id="UP001061361"/>
    </source>
</evidence>
<dbReference type="RefSeq" id="WP_264981492.1">
    <property type="nucleotide sequence ID" value="NZ_AP026708.1"/>
</dbReference>
<dbReference type="EMBL" id="AP026708">
    <property type="protein sequence ID" value="BDQ34593.1"/>
    <property type="molecule type" value="Genomic_DNA"/>
</dbReference>
<organism evidence="2 3">
    <name type="scientific">Pseudodesulfovibrio portus</name>
    <dbReference type="NCBI Taxonomy" id="231439"/>
    <lineage>
        <taxon>Bacteria</taxon>
        <taxon>Pseudomonadati</taxon>
        <taxon>Thermodesulfobacteriota</taxon>
        <taxon>Desulfovibrionia</taxon>
        <taxon>Desulfovibrionales</taxon>
        <taxon>Desulfovibrionaceae</taxon>
    </lineage>
</organism>
<dbReference type="SUPFAM" id="SSF52317">
    <property type="entry name" value="Class I glutamine amidotransferase-like"/>
    <property type="match status" value="1"/>
</dbReference>
<dbReference type="PANTHER" id="PTHR42695:SF5">
    <property type="entry name" value="GLUTAMINE AMIDOTRANSFERASE YLR126C-RELATED"/>
    <property type="match status" value="1"/>
</dbReference>
<dbReference type="InterPro" id="IPR029062">
    <property type="entry name" value="Class_I_gatase-like"/>
</dbReference>
<keyword evidence="3" id="KW-1185">Reference proteome</keyword>
<sequence>MDKFLIVRTGGTFPDYARKRKDFEHWTAEGMGLADGQWLCVDVQAGEPLPDPAGFAGAAMTGSHDMVTDGMQWIHDTKAWVCRAVDAGLPLLGICFGHQLMADALGGEAGYHPDGVEIGTADITLTAEAGADPLLVGLPAVFKGHVTHSQTALRVPPGAALLATGTHDPHQCFRVGEHAWGVQFHPEFDADAIRHYIDMREADLLQEGCDVTGIRATVCDTPESASLLVRFVEYCRKR</sequence>
<protein>
    <submittedName>
        <fullName evidence="2">GMP synthase</fullName>
    </submittedName>
</protein>
<name>A0ABM8ATK9_9BACT</name>
<dbReference type="Proteomes" id="UP001061361">
    <property type="component" value="Chromosome"/>
</dbReference>
<dbReference type="CDD" id="cd01741">
    <property type="entry name" value="GATase1_1"/>
    <property type="match status" value="1"/>
</dbReference>
<dbReference type="Gene3D" id="3.40.50.880">
    <property type="match status" value="1"/>
</dbReference>
<dbReference type="PANTHER" id="PTHR42695">
    <property type="entry name" value="GLUTAMINE AMIDOTRANSFERASE YLR126C-RELATED"/>
    <property type="match status" value="1"/>
</dbReference>
<dbReference type="Pfam" id="PF00117">
    <property type="entry name" value="GATase"/>
    <property type="match status" value="1"/>
</dbReference>
<gene>
    <name evidence="2" type="primary">guaA_1</name>
    <name evidence="2" type="ORF">JCM14722_21350</name>
</gene>
<evidence type="ECO:0000313" key="2">
    <source>
        <dbReference type="EMBL" id="BDQ34593.1"/>
    </source>
</evidence>
<accession>A0ABM8ATK9</accession>
<proteinExistence type="predicted"/>